<dbReference type="HOGENOM" id="CLU_154570_2_0_7"/>
<accession>W4LX97</accession>
<proteinExistence type="predicted"/>
<organism evidence="1 2">
    <name type="scientific">Entotheonella factor</name>
    <dbReference type="NCBI Taxonomy" id="1429438"/>
    <lineage>
        <taxon>Bacteria</taxon>
        <taxon>Pseudomonadati</taxon>
        <taxon>Nitrospinota/Tectimicrobiota group</taxon>
        <taxon>Candidatus Tectimicrobiota</taxon>
        <taxon>Candidatus Entotheonellia</taxon>
        <taxon>Candidatus Entotheonellales</taxon>
        <taxon>Candidatus Entotheonellaceae</taxon>
        <taxon>Candidatus Entotheonella</taxon>
    </lineage>
</organism>
<dbReference type="EMBL" id="AZHW01000134">
    <property type="protein sequence ID" value="ETX02528.1"/>
    <property type="molecule type" value="Genomic_DNA"/>
</dbReference>
<protein>
    <submittedName>
        <fullName evidence="1">Uncharacterized protein</fullName>
    </submittedName>
</protein>
<dbReference type="Proteomes" id="UP000019141">
    <property type="component" value="Unassembled WGS sequence"/>
</dbReference>
<dbReference type="InterPro" id="IPR005368">
    <property type="entry name" value="UPF0175"/>
</dbReference>
<sequence length="80" mass="9093">MRLEIPDDIMTLAGLTEQGCLIELSVHLYAGRRLSFGQALRLSGLNRVEFEHQLAQRDISLYTVDDLHEDVETLRALGRL</sequence>
<dbReference type="Pfam" id="PF03683">
    <property type="entry name" value="UPF0175"/>
    <property type="match status" value="1"/>
</dbReference>
<keyword evidence="2" id="KW-1185">Reference proteome</keyword>
<evidence type="ECO:0000313" key="1">
    <source>
        <dbReference type="EMBL" id="ETX02528.1"/>
    </source>
</evidence>
<evidence type="ECO:0000313" key="2">
    <source>
        <dbReference type="Proteomes" id="UP000019141"/>
    </source>
</evidence>
<gene>
    <name evidence="1" type="ORF">ETSY1_03270</name>
</gene>
<name>W4LX97_ENTF1</name>
<reference evidence="1 2" key="1">
    <citation type="journal article" date="2014" name="Nature">
        <title>An environmental bacterial taxon with a large and distinct metabolic repertoire.</title>
        <authorList>
            <person name="Wilson M.C."/>
            <person name="Mori T."/>
            <person name="Ruckert C."/>
            <person name="Uria A.R."/>
            <person name="Helf M.J."/>
            <person name="Takada K."/>
            <person name="Gernert C."/>
            <person name="Steffens U.A."/>
            <person name="Heycke N."/>
            <person name="Schmitt S."/>
            <person name="Rinke C."/>
            <person name="Helfrich E.J."/>
            <person name="Brachmann A.O."/>
            <person name="Gurgui C."/>
            <person name="Wakimoto T."/>
            <person name="Kracht M."/>
            <person name="Crusemann M."/>
            <person name="Hentschel U."/>
            <person name="Abe I."/>
            <person name="Matsunaga S."/>
            <person name="Kalinowski J."/>
            <person name="Takeyama H."/>
            <person name="Piel J."/>
        </authorList>
    </citation>
    <scope>NUCLEOTIDE SEQUENCE [LARGE SCALE GENOMIC DNA]</scope>
    <source>
        <strain evidence="2">TSY1</strain>
    </source>
</reference>
<dbReference type="AlphaFoldDB" id="W4LX97"/>
<comment type="caution">
    <text evidence="1">The sequence shown here is derived from an EMBL/GenBank/DDBJ whole genome shotgun (WGS) entry which is preliminary data.</text>
</comment>